<feature type="region of interest" description="Disordered" evidence="1">
    <location>
        <begin position="141"/>
        <end position="188"/>
    </location>
</feature>
<gene>
    <name evidence="2" type="ORF">FEK34_24620</name>
</gene>
<feature type="compositionally biased region" description="Low complexity" evidence="1">
    <location>
        <begin position="141"/>
        <end position="151"/>
    </location>
</feature>
<dbReference type="EMBL" id="VBUT01000011">
    <property type="protein sequence ID" value="TLF73926.1"/>
    <property type="molecule type" value="Genomic_DNA"/>
</dbReference>
<proteinExistence type="predicted"/>
<protein>
    <submittedName>
        <fullName evidence="2">Uncharacterized protein</fullName>
    </submittedName>
</protein>
<evidence type="ECO:0000256" key="1">
    <source>
        <dbReference type="SAM" id="MobiDB-lite"/>
    </source>
</evidence>
<reference evidence="2 3" key="1">
    <citation type="submission" date="2019-05" db="EMBL/GenBank/DDBJ databases">
        <title>Genomes sequences of two Nocardia cyriacigeorgica environmental isolates, type strains Nocardia asteroides ATCC 19247 and Nocardia cyriacigeorgica DSM 44484.</title>
        <authorList>
            <person name="Vautrin F."/>
            <person name="Bergeron E."/>
            <person name="Dubost A."/>
            <person name="Abrouk D."/>
            <person name="Rodriguez Nava V."/>
            <person name="Pujic P."/>
        </authorList>
    </citation>
    <scope>NUCLEOTIDE SEQUENCE [LARGE SCALE GENOMIC DNA]</scope>
    <source>
        <strain evidence="2 3">EML 446</strain>
    </source>
</reference>
<accession>A0A5R8NE94</accession>
<name>A0A5R8NE94_9NOCA</name>
<dbReference type="AlphaFoldDB" id="A0A5R8NE94"/>
<evidence type="ECO:0000313" key="3">
    <source>
        <dbReference type="Proteomes" id="UP000306378"/>
    </source>
</evidence>
<dbReference type="Proteomes" id="UP000306378">
    <property type="component" value="Unassembled WGS sequence"/>
</dbReference>
<sequence>MRAVRHPHTVGEPVGVLIELIADIADAEVDLHRGVQVDAVRTDAEVDAQLGAEEDPEIVAVADTVERIARTRRTGLRLGHGRGARQAEGIGARRDEAIGAWQSETVPGLAEPVPGQTEALASGLCHLAPAAGQRETVRLPTGAGDAADTGHAFGGRAGQAAESGDALTGGTGDAAESRDAVAAGAGDAADTRHALTARAGHTHAV</sequence>
<evidence type="ECO:0000313" key="2">
    <source>
        <dbReference type="EMBL" id="TLF73926.1"/>
    </source>
</evidence>
<comment type="caution">
    <text evidence="2">The sequence shown here is derived from an EMBL/GenBank/DDBJ whole genome shotgun (WGS) entry which is preliminary data.</text>
</comment>
<organism evidence="2 3">
    <name type="scientific">Nocardia cyriacigeorgica</name>
    <dbReference type="NCBI Taxonomy" id="135487"/>
    <lineage>
        <taxon>Bacteria</taxon>
        <taxon>Bacillati</taxon>
        <taxon>Actinomycetota</taxon>
        <taxon>Actinomycetes</taxon>
        <taxon>Mycobacteriales</taxon>
        <taxon>Nocardiaceae</taxon>
        <taxon>Nocardia</taxon>
    </lineage>
</organism>